<protein>
    <submittedName>
        <fullName evidence="1">Class I SAM-dependent methyltransferase</fullName>
    </submittedName>
</protein>
<dbReference type="EMBL" id="JAFREP010000018">
    <property type="protein sequence ID" value="MBO1320680.1"/>
    <property type="molecule type" value="Genomic_DNA"/>
</dbReference>
<dbReference type="InterPro" id="IPR029063">
    <property type="entry name" value="SAM-dependent_MTases_sf"/>
</dbReference>
<dbReference type="CDD" id="cd02440">
    <property type="entry name" value="AdoMet_MTases"/>
    <property type="match status" value="1"/>
</dbReference>
<evidence type="ECO:0000313" key="1">
    <source>
        <dbReference type="EMBL" id="MBO1320680.1"/>
    </source>
</evidence>
<dbReference type="GO" id="GO:0008168">
    <property type="term" value="F:methyltransferase activity"/>
    <property type="evidence" value="ECO:0007669"/>
    <property type="project" value="UniProtKB-KW"/>
</dbReference>
<sequence length="193" mass="21999">MLEFGLFALLLLLGGSLIWHTFRTGISPVPTPPKVARTFARGLDEVIVNAETPPRHACELGCGWGSLLIPSAKRIPHLHWRAWERSPLPYAITRLRLMLQLGGKQRARIQCFRRDFLKADLRDADVILCYLFPGAMTALADKFLREGLPNGWLISHTFRLPGHEPWRTYQADDLYRTPVYIYRLGEPGPKQSI</sequence>
<gene>
    <name evidence="1" type="ORF">J3U88_19535</name>
</gene>
<accession>A0A8J7QMF5</accession>
<name>A0A8J7QMF5_9BACT</name>
<dbReference type="RefSeq" id="WP_207860633.1">
    <property type="nucleotide sequence ID" value="NZ_JAFREP010000018.1"/>
</dbReference>
<dbReference type="SUPFAM" id="SSF53335">
    <property type="entry name" value="S-adenosyl-L-methionine-dependent methyltransferases"/>
    <property type="match status" value="1"/>
</dbReference>
<comment type="caution">
    <text evidence="1">The sequence shown here is derived from an EMBL/GenBank/DDBJ whole genome shotgun (WGS) entry which is preliminary data.</text>
</comment>
<keyword evidence="2" id="KW-1185">Reference proteome</keyword>
<evidence type="ECO:0000313" key="2">
    <source>
        <dbReference type="Proteomes" id="UP000664417"/>
    </source>
</evidence>
<reference evidence="1" key="1">
    <citation type="submission" date="2021-03" db="EMBL/GenBank/DDBJ databases">
        <authorList>
            <person name="Wang G."/>
        </authorList>
    </citation>
    <scope>NUCLEOTIDE SEQUENCE</scope>
    <source>
        <strain evidence="1">KCTC 12899</strain>
    </source>
</reference>
<keyword evidence="1" id="KW-0489">Methyltransferase</keyword>
<dbReference type="AlphaFoldDB" id="A0A8J7QMF5"/>
<proteinExistence type="predicted"/>
<dbReference type="Gene3D" id="3.40.50.150">
    <property type="entry name" value="Vaccinia Virus protein VP39"/>
    <property type="match status" value="1"/>
</dbReference>
<dbReference type="Proteomes" id="UP000664417">
    <property type="component" value="Unassembled WGS sequence"/>
</dbReference>
<organism evidence="1 2">
    <name type="scientific">Acanthopleuribacter pedis</name>
    <dbReference type="NCBI Taxonomy" id="442870"/>
    <lineage>
        <taxon>Bacteria</taxon>
        <taxon>Pseudomonadati</taxon>
        <taxon>Acidobacteriota</taxon>
        <taxon>Holophagae</taxon>
        <taxon>Acanthopleuribacterales</taxon>
        <taxon>Acanthopleuribacteraceae</taxon>
        <taxon>Acanthopleuribacter</taxon>
    </lineage>
</organism>
<dbReference type="GO" id="GO:0032259">
    <property type="term" value="P:methylation"/>
    <property type="evidence" value="ECO:0007669"/>
    <property type="project" value="UniProtKB-KW"/>
</dbReference>
<keyword evidence="1" id="KW-0808">Transferase</keyword>